<feature type="compositionally biased region" description="Basic residues" evidence="3">
    <location>
        <begin position="16"/>
        <end position="25"/>
    </location>
</feature>
<keyword evidence="1 2" id="KW-0694">RNA-binding</keyword>
<organism evidence="5">
    <name type="scientific">Oryza punctata</name>
    <name type="common">Red rice</name>
    <dbReference type="NCBI Taxonomy" id="4537"/>
    <lineage>
        <taxon>Eukaryota</taxon>
        <taxon>Viridiplantae</taxon>
        <taxon>Streptophyta</taxon>
        <taxon>Embryophyta</taxon>
        <taxon>Tracheophyta</taxon>
        <taxon>Spermatophyta</taxon>
        <taxon>Magnoliopsida</taxon>
        <taxon>Liliopsida</taxon>
        <taxon>Poales</taxon>
        <taxon>Poaceae</taxon>
        <taxon>BOP clade</taxon>
        <taxon>Oryzoideae</taxon>
        <taxon>Oryzeae</taxon>
        <taxon>Oryzinae</taxon>
        <taxon>Oryza</taxon>
    </lineage>
</organism>
<name>A0A0E0K842_ORYPU</name>
<dbReference type="InterPro" id="IPR034361">
    <property type="entry name" value="PHIP1_RRM1"/>
</dbReference>
<evidence type="ECO:0000256" key="2">
    <source>
        <dbReference type="PROSITE-ProRule" id="PRU00176"/>
    </source>
</evidence>
<dbReference type="PANTHER" id="PTHR23236">
    <property type="entry name" value="EUKARYOTIC TRANSLATION INITIATION FACTOR 4B/4H"/>
    <property type="match status" value="1"/>
</dbReference>
<accession>A0A0E0K842</accession>
<feature type="domain" description="RRM" evidence="4">
    <location>
        <begin position="176"/>
        <end position="252"/>
    </location>
</feature>
<dbReference type="SMART" id="SM00360">
    <property type="entry name" value="RRM"/>
    <property type="match status" value="2"/>
</dbReference>
<dbReference type="Gene3D" id="3.30.70.330">
    <property type="match status" value="2"/>
</dbReference>
<evidence type="ECO:0000256" key="3">
    <source>
        <dbReference type="SAM" id="MobiDB-lite"/>
    </source>
</evidence>
<dbReference type="AlphaFoldDB" id="A0A0E0K842"/>
<dbReference type="eggNOG" id="KOG0118">
    <property type="taxonomic scope" value="Eukaryota"/>
</dbReference>
<dbReference type="Proteomes" id="UP000026962">
    <property type="component" value="Chromosome 3"/>
</dbReference>
<dbReference type="Gramene" id="OPUNC03G01660.1">
    <property type="protein sequence ID" value="OPUNC03G01660.1"/>
    <property type="gene ID" value="OPUNC03G01660"/>
</dbReference>
<keyword evidence="6" id="KW-1185">Reference proteome</keyword>
<dbReference type="PANTHER" id="PTHR23236:SF108">
    <property type="entry name" value="OS03G0123200 PROTEIN"/>
    <property type="match status" value="1"/>
</dbReference>
<dbReference type="InterPro" id="IPR000504">
    <property type="entry name" value="RRM_dom"/>
</dbReference>
<proteinExistence type="predicted"/>
<dbReference type="CDD" id="cd12271">
    <property type="entry name" value="RRM1_PHIP1"/>
    <property type="match status" value="1"/>
</dbReference>
<dbReference type="InterPro" id="IPR035979">
    <property type="entry name" value="RBD_domain_sf"/>
</dbReference>
<dbReference type="InterPro" id="IPR012677">
    <property type="entry name" value="Nucleotide-bd_a/b_plait_sf"/>
</dbReference>
<dbReference type="SUPFAM" id="SSF54928">
    <property type="entry name" value="RNA-binding domain, RBD"/>
    <property type="match status" value="2"/>
</dbReference>
<evidence type="ECO:0000313" key="6">
    <source>
        <dbReference type="Proteomes" id="UP000026962"/>
    </source>
</evidence>
<protein>
    <recommendedName>
        <fullName evidence="4">RRM domain-containing protein</fullName>
    </recommendedName>
</protein>
<dbReference type="STRING" id="4537.A0A0E0K842"/>
<evidence type="ECO:0000259" key="4">
    <source>
        <dbReference type="PROSITE" id="PS50102"/>
    </source>
</evidence>
<dbReference type="GO" id="GO:0003723">
    <property type="term" value="F:RNA binding"/>
    <property type="evidence" value="ECO:0007669"/>
    <property type="project" value="UniProtKB-UniRule"/>
</dbReference>
<evidence type="ECO:0000256" key="1">
    <source>
        <dbReference type="ARBA" id="ARBA00022884"/>
    </source>
</evidence>
<feature type="domain" description="RRM" evidence="4">
    <location>
        <begin position="76"/>
        <end position="153"/>
    </location>
</feature>
<dbReference type="EnsemblPlants" id="OPUNC03G01660.1">
    <property type="protein sequence ID" value="OPUNC03G01660.1"/>
    <property type="gene ID" value="OPUNC03G01660"/>
</dbReference>
<dbReference type="PROSITE" id="PS50102">
    <property type="entry name" value="RRM"/>
    <property type="match status" value="2"/>
</dbReference>
<reference evidence="5" key="2">
    <citation type="submission" date="2018-05" db="EMBL/GenBank/DDBJ databases">
        <title>OpunRS2 (Oryza punctata Reference Sequence Version 2).</title>
        <authorList>
            <person name="Zhang J."/>
            <person name="Kudrna D."/>
            <person name="Lee S."/>
            <person name="Talag J."/>
            <person name="Welchert J."/>
            <person name="Wing R.A."/>
        </authorList>
    </citation>
    <scope>NUCLEOTIDE SEQUENCE [LARGE SCALE GENOMIC DNA]</scope>
</reference>
<reference evidence="5" key="1">
    <citation type="submission" date="2015-04" db="UniProtKB">
        <authorList>
            <consortium name="EnsemblPlants"/>
        </authorList>
    </citation>
    <scope>IDENTIFICATION</scope>
</reference>
<feature type="region of interest" description="Disordered" evidence="3">
    <location>
        <begin position="1"/>
        <end position="74"/>
    </location>
</feature>
<dbReference type="Pfam" id="PF00076">
    <property type="entry name" value="RRM_1"/>
    <property type="match status" value="2"/>
</dbReference>
<sequence>MAAEEQTPRTKPSTGKSKKRKKPRKDKWGQPIVDAGDRPAVEPEPEPEPPEEPVPAPAAAAAAAEEEDETGIYETGKVVASGLPYTTTEAEIRELFERFGPLRSLQLSRFPDSGNFRGLTFVSFESNEVAMKSLELDGFKIGNRFMRVERCRLAAGSKRKRTVESQIDPKKADGCLSAYVGNLKWDVTETDVRDFFKSLKIASIRFAINKRTGDSRGFCHVDFEDDESLEKAVGMNQSELRGRPIKISYAVSNRG</sequence>
<evidence type="ECO:0000313" key="5">
    <source>
        <dbReference type="EnsemblPlants" id="OPUNC03G01660.1"/>
    </source>
</evidence>
<dbReference type="OMA" id="DGQYWNK"/>
<dbReference type="HOGENOM" id="CLU_012062_15_4_1"/>